<comment type="caution">
    <text evidence="1">The sequence shown here is derived from an EMBL/GenBank/DDBJ whole genome shotgun (WGS) entry which is preliminary data.</text>
</comment>
<reference evidence="1 2" key="1">
    <citation type="submission" date="2018-01" db="EMBL/GenBank/DDBJ databases">
        <title>Draft genome sequence of Sphaerisporangium sp. 7K107.</title>
        <authorList>
            <person name="Sahin N."/>
            <person name="Saygin H."/>
            <person name="Ay H."/>
        </authorList>
    </citation>
    <scope>NUCLEOTIDE SEQUENCE [LARGE SCALE GENOMIC DNA]</scope>
    <source>
        <strain evidence="1 2">7K107</strain>
    </source>
</reference>
<dbReference type="Proteomes" id="UP000248544">
    <property type="component" value="Unassembled WGS sequence"/>
</dbReference>
<dbReference type="AlphaFoldDB" id="A0A2W2E442"/>
<keyword evidence="2" id="KW-1185">Reference proteome</keyword>
<organism evidence="1 2">
    <name type="scientific">Spongiactinospora gelatinilytica</name>
    <dbReference type="NCBI Taxonomy" id="2666298"/>
    <lineage>
        <taxon>Bacteria</taxon>
        <taxon>Bacillati</taxon>
        <taxon>Actinomycetota</taxon>
        <taxon>Actinomycetes</taxon>
        <taxon>Streptosporangiales</taxon>
        <taxon>Streptosporangiaceae</taxon>
        <taxon>Spongiactinospora</taxon>
    </lineage>
</organism>
<evidence type="ECO:0000313" key="2">
    <source>
        <dbReference type="Proteomes" id="UP000248544"/>
    </source>
</evidence>
<gene>
    <name evidence="1" type="ORF">C1I98_38685</name>
</gene>
<dbReference type="EMBL" id="POUA01000700">
    <property type="protein sequence ID" value="PZG17393.1"/>
    <property type="molecule type" value="Genomic_DNA"/>
</dbReference>
<protein>
    <submittedName>
        <fullName evidence="1">Uncharacterized protein</fullName>
    </submittedName>
</protein>
<proteinExistence type="predicted"/>
<sequence>MRLAAEVGLEETVDTMKAHQWRPPTRKEATEDDLAPVEAGAITLIKDVNGQKVYALLTARKTIELSI</sequence>
<accession>A0A2W2E442</accession>
<evidence type="ECO:0000313" key="1">
    <source>
        <dbReference type="EMBL" id="PZG17393.1"/>
    </source>
</evidence>
<name>A0A2W2E442_9ACTN</name>